<reference evidence="2" key="2">
    <citation type="submission" date="2015-07" db="EMBL/GenBank/DDBJ databases">
        <title>Contrasting host-pathogen interactions and genome evolution in two generalist and specialist microsporidian pathogens of mosquitoes.</title>
        <authorList>
            <consortium name="The Broad Institute Genomics Platform"/>
            <consortium name="The Broad Institute Genome Sequencing Center for Infectious Disease"/>
            <person name="Cuomo C.A."/>
            <person name="Sanscrainte N.D."/>
            <person name="Goldberg J.M."/>
            <person name="Heiman D."/>
            <person name="Young S."/>
            <person name="Zeng Q."/>
            <person name="Becnel J.J."/>
            <person name="Birren B.W."/>
        </authorList>
    </citation>
    <scope>NUCLEOTIDE SEQUENCE [LARGE SCALE GENOMIC DNA]</scope>
    <source>
        <strain evidence="2">USNM 41457</strain>
    </source>
</reference>
<dbReference type="VEuPathDB" id="MicrosporidiaDB:EDEG_03355"/>
<name>J9D308_EDHAE</name>
<keyword evidence="2" id="KW-1185">Reference proteome</keyword>
<dbReference type="InParanoid" id="J9D308"/>
<organism evidence="1 2">
    <name type="scientific">Edhazardia aedis (strain USNM 41457)</name>
    <name type="common">Microsporidian parasite</name>
    <dbReference type="NCBI Taxonomy" id="1003232"/>
    <lineage>
        <taxon>Eukaryota</taxon>
        <taxon>Fungi</taxon>
        <taxon>Fungi incertae sedis</taxon>
        <taxon>Microsporidia</taxon>
        <taxon>Edhazardia</taxon>
    </lineage>
</organism>
<comment type="caution">
    <text evidence="1">The sequence shown here is derived from an EMBL/GenBank/DDBJ whole genome shotgun (WGS) entry which is preliminary data.</text>
</comment>
<dbReference type="HOGENOM" id="CLU_2250115_0_0_1"/>
<protein>
    <submittedName>
        <fullName evidence="1">Uncharacterized protein</fullName>
    </submittedName>
</protein>
<dbReference type="AlphaFoldDB" id="J9D308"/>
<evidence type="ECO:0000313" key="1">
    <source>
        <dbReference type="EMBL" id="EJW02201.1"/>
    </source>
</evidence>
<evidence type="ECO:0000313" key="2">
    <source>
        <dbReference type="Proteomes" id="UP000003163"/>
    </source>
</evidence>
<proteinExistence type="predicted"/>
<dbReference type="Proteomes" id="UP000003163">
    <property type="component" value="Unassembled WGS sequence"/>
</dbReference>
<sequence length="104" mass="13192">MIYLKKSMNYCLKLSKEFYAENLRKLMFLLIIFFTKLKKRKKYTLFWQIRIIKIWRNIELRMTISNWIRICFVYQFWFSEIRMCLRFIKSRQLTKVKKKKICNI</sequence>
<accession>J9D308</accession>
<dbReference type="EMBL" id="AFBI03000084">
    <property type="protein sequence ID" value="EJW02201.1"/>
    <property type="molecule type" value="Genomic_DNA"/>
</dbReference>
<gene>
    <name evidence="1" type="ORF">EDEG_03355</name>
</gene>
<reference evidence="1 2" key="1">
    <citation type="submission" date="2011-08" db="EMBL/GenBank/DDBJ databases">
        <authorList>
            <person name="Liu Z.J."/>
            <person name="Shi F.L."/>
            <person name="Lu J.Q."/>
            <person name="Li M."/>
            <person name="Wang Z.L."/>
        </authorList>
    </citation>
    <scope>NUCLEOTIDE SEQUENCE [LARGE SCALE GENOMIC DNA]</scope>
    <source>
        <strain evidence="1 2">USNM 41457</strain>
    </source>
</reference>